<dbReference type="GeneID" id="67015811"/>
<dbReference type="PIRSF" id="PIRSF037514">
    <property type="entry name" value="Rab_ger_ger_transf_A_fun"/>
    <property type="match status" value="1"/>
</dbReference>
<comment type="similarity">
    <text evidence="1">Belongs to the Rab GDI family.</text>
</comment>
<dbReference type="Pfam" id="PF00996">
    <property type="entry name" value="GDI"/>
    <property type="match status" value="1"/>
</dbReference>
<dbReference type="GO" id="GO:0005092">
    <property type="term" value="F:GDP-dissociation inhibitor activity"/>
    <property type="evidence" value="ECO:0007669"/>
    <property type="project" value="InterPro"/>
</dbReference>
<accession>A0A8J2I2C5</accession>
<dbReference type="Gene3D" id="3.50.50.60">
    <property type="entry name" value="FAD/NAD(P)-binding domain"/>
    <property type="match status" value="1"/>
</dbReference>
<evidence type="ECO:0000313" key="2">
    <source>
        <dbReference type="EMBL" id="CAG5156375.1"/>
    </source>
</evidence>
<comment type="caution">
    <text evidence="2">The sequence shown here is derived from an EMBL/GenBank/DDBJ whole genome shotgun (WGS) entry which is preliminary data.</text>
</comment>
<dbReference type="InterPro" id="IPR018203">
    <property type="entry name" value="GDP_dissociation_inhibitor"/>
</dbReference>
<organism evidence="2 3">
    <name type="scientific">Alternaria atra</name>
    <dbReference type="NCBI Taxonomy" id="119953"/>
    <lineage>
        <taxon>Eukaryota</taxon>
        <taxon>Fungi</taxon>
        <taxon>Dikarya</taxon>
        <taxon>Ascomycota</taxon>
        <taxon>Pezizomycotina</taxon>
        <taxon>Dothideomycetes</taxon>
        <taxon>Pleosporomycetidae</taxon>
        <taxon>Pleosporales</taxon>
        <taxon>Pleosporineae</taxon>
        <taxon>Pleosporaceae</taxon>
        <taxon>Alternaria</taxon>
        <taxon>Alternaria sect. Ulocladioides</taxon>
    </lineage>
</organism>
<dbReference type="InterPro" id="IPR017230">
    <property type="entry name" value="Mrs6"/>
</dbReference>
<dbReference type="PANTHER" id="PTHR11787">
    <property type="entry name" value="RAB GDP-DISSOCIATION INHIBITOR"/>
    <property type="match status" value="1"/>
</dbReference>
<dbReference type="OrthoDB" id="1923006at2759"/>
<protein>
    <recommendedName>
        <fullName evidence="4">Rab proteins geranylgeranyltransferase</fullName>
    </recommendedName>
</protein>
<dbReference type="PANTHER" id="PTHR11787:SF4">
    <property type="entry name" value="CHM, RAB ESCORT PROTEIN 1"/>
    <property type="match status" value="1"/>
</dbReference>
<dbReference type="RefSeq" id="XP_043167718.1">
    <property type="nucleotide sequence ID" value="XM_043311783.1"/>
</dbReference>
<evidence type="ECO:0008006" key="4">
    <source>
        <dbReference type="Google" id="ProtNLM"/>
    </source>
</evidence>
<gene>
    <name evidence="2" type="ORF">ALTATR162_LOCUS4173</name>
</gene>
<name>A0A8J2I2C5_9PLEO</name>
<dbReference type="GO" id="GO:0005634">
    <property type="term" value="C:nucleus"/>
    <property type="evidence" value="ECO:0007669"/>
    <property type="project" value="TreeGrafter"/>
</dbReference>
<dbReference type="Gene3D" id="1.10.405.10">
    <property type="entry name" value="Guanine Nucleotide Dissociation Inhibitor, domain 1"/>
    <property type="match status" value="1"/>
</dbReference>
<dbReference type="AlphaFoldDB" id="A0A8J2I2C5"/>
<dbReference type="FunFam" id="1.10.405.10:FF:000003">
    <property type="entry name" value="Rab proteins geranylgeranyltransferase component A"/>
    <property type="match status" value="1"/>
</dbReference>
<evidence type="ECO:0000256" key="1">
    <source>
        <dbReference type="ARBA" id="ARBA00005593"/>
    </source>
</evidence>
<sequence length="441" mass="47982">MSDETVNAGFSHVTITKPEATAAAPALSFSRAYSLSLSPQVIYARSSLLGYLVSSRVYRQLEFLAVGTWWVYSASAQSESSSSHGRLLKVPNGREDVFQDHDLDFKAKRALMKFLRFISEYEEQTELWEEHRQQPFSSFLTEQFKVPASLQGPLMALTLSPAGPDQTPTDYALPRIARHLRSIGVFGAGFGAVIPKWGGLSEISQVSCRACAVGGGVYVLGKGIAPPTEDNAKTTENGTKLRLRDGEVVTAKWIVGGNSSTASEDTHCRSITIVSSSLSHLFPPIAEEAPAPAAAVVVFPSGSLTLDSQAEELPPVHVFVHSSDTGECPPGQCVLYASTSINDRDGFALLRKAVESLLSAQDVQPSPTILWSVEYQQQASSGSETLPSDTDRIVRFPPPSMDLAFDDMVLENVREVWQKIVGDDGGEFLIFQDREVYDDDE</sequence>
<dbReference type="GO" id="GO:0007264">
    <property type="term" value="P:small GTPase-mediated signal transduction"/>
    <property type="evidence" value="ECO:0007669"/>
    <property type="project" value="InterPro"/>
</dbReference>
<reference evidence="2" key="1">
    <citation type="submission" date="2021-05" db="EMBL/GenBank/DDBJ databases">
        <authorList>
            <person name="Stam R."/>
        </authorList>
    </citation>
    <scope>NUCLEOTIDE SEQUENCE</scope>
    <source>
        <strain evidence="2">CS162</strain>
    </source>
</reference>
<dbReference type="SUPFAM" id="SSF51905">
    <property type="entry name" value="FAD/NAD(P)-binding domain"/>
    <property type="match status" value="1"/>
</dbReference>
<dbReference type="GO" id="GO:0005829">
    <property type="term" value="C:cytosol"/>
    <property type="evidence" value="ECO:0007669"/>
    <property type="project" value="TreeGrafter"/>
</dbReference>
<keyword evidence="3" id="KW-1185">Reference proteome</keyword>
<dbReference type="GO" id="GO:0005968">
    <property type="term" value="C:Rab-protein geranylgeranyltransferase complex"/>
    <property type="evidence" value="ECO:0007669"/>
    <property type="project" value="TreeGrafter"/>
</dbReference>
<dbReference type="PRINTS" id="PR00891">
    <property type="entry name" value="RABGDIREP"/>
</dbReference>
<proteinExistence type="inferred from homology"/>
<dbReference type="GO" id="GO:0016192">
    <property type="term" value="P:vesicle-mediated transport"/>
    <property type="evidence" value="ECO:0007669"/>
    <property type="project" value="TreeGrafter"/>
</dbReference>
<dbReference type="EMBL" id="CAJRGZ010000017">
    <property type="protein sequence ID" value="CAG5156375.1"/>
    <property type="molecule type" value="Genomic_DNA"/>
</dbReference>
<evidence type="ECO:0000313" key="3">
    <source>
        <dbReference type="Proteomes" id="UP000676310"/>
    </source>
</evidence>
<dbReference type="InterPro" id="IPR036188">
    <property type="entry name" value="FAD/NAD-bd_sf"/>
</dbReference>
<dbReference type="Proteomes" id="UP000676310">
    <property type="component" value="Unassembled WGS sequence"/>
</dbReference>
<dbReference type="Gene3D" id="3.30.519.10">
    <property type="entry name" value="Guanine Nucleotide Dissociation Inhibitor, domain 2"/>
    <property type="match status" value="1"/>
</dbReference>